<feature type="chain" id="PRO_5042015219" evidence="1">
    <location>
        <begin position="19"/>
        <end position="202"/>
    </location>
</feature>
<dbReference type="Proteomes" id="UP001295684">
    <property type="component" value="Unassembled WGS sequence"/>
</dbReference>
<name>A0AAD1XYS1_EUPCR</name>
<evidence type="ECO:0000313" key="3">
    <source>
        <dbReference type="Proteomes" id="UP001295684"/>
    </source>
</evidence>
<keyword evidence="3" id="KW-1185">Reference proteome</keyword>
<keyword evidence="1" id="KW-0732">Signal</keyword>
<reference evidence="2" key="1">
    <citation type="submission" date="2023-07" db="EMBL/GenBank/DDBJ databases">
        <authorList>
            <consortium name="AG Swart"/>
            <person name="Singh M."/>
            <person name="Singh A."/>
            <person name="Seah K."/>
            <person name="Emmerich C."/>
        </authorList>
    </citation>
    <scope>NUCLEOTIDE SEQUENCE</scope>
    <source>
        <strain evidence="2">DP1</strain>
    </source>
</reference>
<comment type="caution">
    <text evidence="2">The sequence shown here is derived from an EMBL/GenBank/DDBJ whole genome shotgun (WGS) entry which is preliminary data.</text>
</comment>
<protein>
    <submittedName>
        <fullName evidence="2">Uncharacterized protein</fullName>
    </submittedName>
</protein>
<dbReference type="AlphaFoldDB" id="A0AAD1XYS1"/>
<evidence type="ECO:0000313" key="2">
    <source>
        <dbReference type="EMBL" id="CAI2381136.1"/>
    </source>
</evidence>
<feature type="signal peptide" evidence="1">
    <location>
        <begin position="1"/>
        <end position="18"/>
    </location>
</feature>
<accession>A0AAD1XYS1</accession>
<evidence type="ECO:0000256" key="1">
    <source>
        <dbReference type="SAM" id="SignalP"/>
    </source>
</evidence>
<gene>
    <name evidence="2" type="ORF">ECRASSUSDP1_LOCUS22582</name>
</gene>
<dbReference type="EMBL" id="CAMPGE010023167">
    <property type="protein sequence ID" value="CAI2381136.1"/>
    <property type="molecule type" value="Genomic_DNA"/>
</dbReference>
<organism evidence="2 3">
    <name type="scientific">Euplotes crassus</name>
    <dbReference type="NCBI Taxonomy" id="5936"/>
    <lineage>
        <taxon>Eukaryota</taxon>
        <taxon>Sar</taxon>
        <taxon>Alveolata</taxon>
        <taxon>Ciliophora</taxon>
        <taxon>Intramacronucleata</taxon>
        <taxon>Spirotrichea</taxon>
        <taxon>Hypotrichia</taxon>
        <taxon>Euplotida</taxon>
        <taxon>Euplotidae</taxon>
        <taxon>Moneuplotes</taxon>
    </lineage>
</organism>
<proteinExistence type="predicted"/>
<sequence length="202" mass="23354">MKVTTVLVLICFVFATRASIEQLMKEEQNLYKAAYPSSFSFTGVRLGWADEIPVITIRVDEDSDIISLTTDTRGRIPSEGKVYRSVEALDFGNKKHYSYQAFDKTCNVADFSLQQNSVKEYISFITSGEVVEYERQIGDKTFVYTKMWPSYMEGFRLFREDGKLTHLNGFIQWFDFKIDIQVTHDITEGTFTREDHIPAICK</sequence>